<evidence type="ECO:0000256" key="15">
    <source>
        <dbReference type="ARBA" id="ARBA00049322"/>
    </source>
</evidence>
<sequence length="247" mass="29004">MQKHNHHIYCRIAGHIVIILGLVIPLLRTTILIENHRLQVPDLQKFADLRTRFATLWNVGFQVIYALVSLVIDIYTVKGKEQNIPAALRSYRYTFFAGIIYPVAMGVLIFWPVYIYDRELVYKTTLEVAIAQHINYIVHGLVFVYANYELAFLPRELPKRDNVSWNHLVVFNVIYMAVVFYTRYVDIGVWVYDVLTATIGTIMFPIILFSLWGLSTMGYYLQWTLKELVWWLRDSVKVRSLENKYTS</sequence>
<evidence type="ECO:0008006" key="20">
    <source>
        <dbReference type="Google" id="ProtNLM"/>
    </source>
</evidence>
<comment type="catalytic activity">
    <reaction evidence="15">
        <text>13-(9Z-hexadecenoyloxy)-octadecanoate + H2O = 13-hydroxy-octadecanoate + (9Z)-hexadecenoate + H(+)</text>
        <dbReference type="Rhea" id="RHEA:52076"/>
        <dbReference type="ChEBI" id="CHEBI:15377"/>
        <dbReference type="ChEBI" id="CHEBI:15378"/>
        <dbReference type="ChEBI" id="CHEBI:32372"/>
        <dbReference type="ChEBI" id="CHEBI:136304"/>
        <dbReference type="ChEBI" id="CHEBI:136315"/>
    </reaction>
    <physiologicalReaction direction="left-to-right" evidence="15">
        <dbReference type="Rhea" id="RHEA:52077"/>
    </physiologicalReaction>
</comment>
<gene>
    <name evidence="18" type="ORF">ABMA27_010970</name>
</gene>
<evidence type="ECO:0000256" key="5">
    <source>
        <dbReference type="ARBA" id="ARBA00022989"/>
    </source>
</evidence>
<comment type="catalytic activity">
    <reaction evidence="14">
        <text>13-(9Z-octadecenoyloxy)-octadecanoate + H2O = 13-hydroxy-octadecanoate + (9Z)-octadecenoate + H(+)</text>
        <dbReference type="Rhea" id="RHEA:52064"/>
        <dbReference type="ChEBI" id="CHEBI:15377"/>
        <dbReference type="ChEBI" id="CHEBI:15378"/>
        <dbReference type="ChEBI" id="CHEBI:30823"/>
        <dbReference type="ChEBI" id="CHEBI:136303"/>
        <dbReference type="ChEBI" id="CHEBI:136304"/>
    </reaction>
    <physiologicalReaction direction="left-to-right" evidence="14">
        <dbReference type="Rhea" id="RHEA:52065"/>
    </physiologicalReaction>
</comment>
<feature type="transmembrane region" description="Helical" evidence="17">
    <location>
        <begin position="12"/>
        <end position="33"/>
    </location>
</feature>
<comment type="catalytic activity">
    <reaction evidence="16">
        <text>12-(9Z-hexadecenoyloxy)-octadecanoate + H2O = 12-hydroxyoctadecanoate + (9Z)-hexadecenoate + H(+)</text>
        <dbReference type="Rhea" id="RHEA:52072"/>
        <dbReference type="ChEBI" id="CHEBI:15377"/>
        <dbReference type="ChEBI" id="CHEBI:15378"/>
        <dbReference type="ChEBI" id="CHEBI:32372"/>
        <dbReference type="ChEBI" id="CHEBI:84201"/>
        <dbReference type="ChEBI" id="CHEBI:136312"/>
    </reaction>
    <physiologicalReaction direction="left-to-right" evidence="16">
        <dbReference type="Rhea" id="RHEA:52073"/>
    </physiologicalReaction>
</comment>
<evidence type="ECO:0000313" key="18">
    <source>
        <dbReference type="EMBL" id="KAL0859138.1"/>
    </source>
</evidence>
<evidence type="ECO:0000256" key="14">
    <source>
        <dbReference type="ARBA" id="ARBA00049296"/>
    </source>
</evidence>
<keyword evidence="6 17" id="KW-0472">Membrane</keyword>
<comment type="subcellular location">
    <subcellularLocation>
        <location evidence="2">Endomembrane system</location>
        <topology evidence="2">Multi-pass membrane protein</topology>
    </subcellularLocation>
</comment>
<keyword evidence="5 17" id="KW-1133">Transmembrane helix</keyword>
<comment type="catalytic activity">
    <reaction evidence="7">
        <text>12-hexadecanoyloxy-octadecanoate + H2O = 12-hydroxyoctadecanoate + hexadecanoate + H(+)</text>
        <dbReference type="Rhea" id="RHEA:52056"/>
        <dbReference type="ChEBI" id="CHEBI:7896"/>
        <dbReference type="ChEBI" id="CHEBI:15377"/>
        <dbReference type="ChEBI" id="CHEBI:15378"/>
        <dbReference type="ChEBI" id="CHEBI:83677"/>
        <dbReference type="ChEBI" id="CHEBI:84201"/>
    </reaction>
    <physiologicalReaction direction="left-to-right" evidence="7">
        <dbReference type="Rhea" id="RHEA:52057"/>
    </physiologicalReaction>
</comment>
<dbReference type="EMBL" id="JBEUOH010000028">
    <property type="protein sequence ID" value="KAL0859138.1"/>
    <property type="molecule type" value="Genomic_DNA"/>
</dbReference>
<evidence type="ECO:0000256" key="2">
    <source>
        <dbReference type="ARBA" id="ARBA00004127"/>
    </source>
</evidence>
<name>A0ABR3H2W9_LOXSC</name>
<comment type="catalytic activity">
    <reaction evidence="8">
        <text>13-octadecanoyloxy-octadecanoate + H2O = 13-hydroxy-octadecanoate + octadecanoate + H(+)</text>
        <dbReference type="Rhea" id="RHEA:52084"/>
        <dbReference type="ChEBI" id="CHEBI:15377"/>
        <dbReference type="ChEBI" id="CHEBI:15378"/>
        <dbReference type="ChEBI" id="CHEBI:25629"/>
        <dbReference type="ChEBI" id="CHEBI:136304"/>
        <dbReference type="ChEBI" id="CHEBI:136335"/>
    </reaction>
    <physiologicalReaction direction="left-to-right" evidence="8">
        <dbReference type="Rhea" id="RHEA:52085"/>
    </physiologicalReaction>
</comment>
<feature type="transmembrane region" description="Helical" evidence="17">
    <location>
        <begin position="190"/>
        <end position="214"/>
    </location>
</feature>
<evidence type="ECO:0000256" key="11">
    <source>
        <dbReference type="ARBA" id="ARBA00048701"/>
    </source>
</evidence>
<comment type="catalytic activity">
    <reaction evidence="12">
        <text>9-(9Z-octadecenoyloxy)-octadecanoate + H2O = 9-hydroxy-octadecanoate + (9Z)-octadecenoate + H(+)</text>
        <dbReference type="Rhea" id="RHEA:52048"/>
        <dbReference type="ChEBI" id="CHEBI:15377"/>
        <dbReference type="ChEBI" id="CHEBI:15378"/>
        <dbReference type="ChEBI" id="CHEBI:30823"/>
        <dbReference type="ChEBI" id="CHEBI:136282"/>
        <dbReference type="ChEBI" id="CHEBI:136286"/>
    </reaction>
    <physiologicalReaction direction="left-to-right" evidence="12">
        <dbReference type="Rhea" id="RHEA:52049"/>
    </physiologicalReaction>
</comment>
<dbReference type="PANTHER" id="PTHR10989:SF16">
    <property type="entry name" value="AT02829P-RELATED"/>
    <property type="match status" value="1"/>
</dbReference>
<comment type="caution">
    <text evidence="18">The sequence shown here is derived from an EMBL/GenBank/DDBJ whole genome shotgun (WGS) entry which is preliminary data.</text>
</comment>
<evidence type="ECO:0000256" key="13">
    <source>
        <dbReference type="ARBA" id="ARBA00049221"/>
    </source>
</evidence>
<comment type="catalytic activity">
    <reaction evidence="13">
        <text>9-octadecanoyloxy-octadecanoate + H2O = 9-hydroxy-octadecanoate + octadecanoate + H(+)</text>
        <dbReference type="Rhea" id="RHEA:52096"/>
        <dbReference type="ChEBI" id="CHEBI:15377"/>
        <dbReference type="ChEBI" id="CHEBI:15378"/>
        <dbReference type="ChEBI" id="CHEBI:25629"/>
        <dbReference type="ChEBI" id="CHEBI:136286"/>
        <dbReference type="ChEBI" id="CHEBI:136373"/>
    </reaction>
    <physiologicalReaction direction="left-to-right" evidence="13">
        <dbReference type="Rhea" id="RHEA:52097"/>
    </physiologicalReaction>
</comment>
<keyword evidence="19" id="KW-1185">Reference proteome</keyword>
<feature type="transmembrane region" description="Helical" evidence="17">
    <location>
        <begin position="165"/>
        <end position="184"/>
    </location>
</feature>
<comment type="catalytic activity">
    <reaction evidence="9">
        <text>9-hexadecanoyloxy-octadecanoate + H2O = 9-hydroxy-octadecanoate + hexadecanoate + H(+)</text>
        <dbReference type="Rhea" id="RHEA:52052"/>
        <dbReference type="ChEBI" id="CHEBI:7896"/>
        <dbReference type="ChEBI" id="CHEBI:15377"/>
        <dbReference type="ChEBI" id="CHEBI:15378"/>
        <dbReference type="ChEBI" id="CHEBI:83670"/>
        <dbReference type="ChEBI" id="CHEBI:136286"/>
    </reaction>
    <physiologicalReaction direction="left-to-right" evidence="9">
        <dbReference type="Rhea" id="RHEA:52053"/>
    </physiologicalReaction>
</comment>
<evidence type="ECO:0000256" key="17">
    <source>
        <dbReference type="SAM" id="Phobius"/>
    </source>
</evidence>
<keyword evidence="4 17" id="KW-0812">Transmembrane</keyword>
<accession>A0ABR3H2W9</accession>
<dbReference type="PANTHER" id="PTHR10989">
    <property type="entry name" value="ANDROGEN-INDUCED PROTEIN 1-RELATED"/>
    <property type="match status" value="1"/>
</dbReference>
<evidence type="ECO:0000256" key="10">
    <source>
        <dbReference type="ARBA" id="ARBA00048680"/>
    </source>
</evidence>
<evidence type="ECO:0000256" key="1">
    <source>
        <dbReference type="ARBA" id="ARBA00000923"/>
    </source>
</evidence>
<evidence type="ECO:0000256" key="6">
    <source>
        <dbReference type="ARBA" id="ARBA00023136"/>
    </source>
</evidence>
<comment type="catalytic activity">
    <reaction evidence="11">
        <text>12-(9Z-octadecenoyloxy)-octadecanoate + H2O = 12-hydroxyoctadecanoate + (9Z)-octadecenoate + H(+)</text>
        <dbReference type="Rhea" id="RHEA:52060"/>
        <dbReference type="ChEBI" id="CHEBI:15377"/>
        <dbReference type="ChEBI" id="CHEBI:15378"/>
        <dbReference type="ChEBI" id="CHEBI:30823"/>
        <dbReference type="ChEBI" id="CHEBI:84201"/>
        <dbReference type="ChEBI" id="CHEBI:136302"/>
    </reaction>
    <physiologicalReaction direction="left-to-right" evidence="11">
        <dbReference type="Rhea" id="RHEA:52061"/>
    </physiologicalReaction>
</comment>
<evidence type="ECO:0000256" key="16">
    <source>
        <dbReference type="ARBA" id="ARBA00049428"/>
    </source>
</evidence>
<dbReference type="Pfam" id="PF04750">
    <property type="entry name" value="Far-17a_AIG1"/>
    <property type="match status" value="1"/>
</dbReference>
<feature type="transmembrane region" description="Helical" evidence="17">
    <location>
        <begin position="53"/>
        <end position="72"/>
    </location>
</feature>
<comment type="catalytic activity">
    <reaction evidence="10">
        <text>12-octadecanoyloxy-octadecanoate + H2O = 12-hydroxyoctadecanoate + octadecanoate + H(+)</text>
        <dbReference type="Rhea" id="RHEA:52080"/>
        <dbReference type="ChEBI" id="CHEBI:15377"/>
        <dbReference type="ChEBI" id="CHEBI:15378"/>
        <dbReference type="ChEBI" id="CHEBI:25629"/>
        <dbReference type="ChEBI" id="CHEBI:84201"/>
        <dbReference type="ChEBI" id="CHEBI:136330"/>
    </reaction>
    <physiologicalReaction direction="left-to-right" evidence="10">
        <dbReference type="Rhea" id="RHEA:52081"/>
    </physiologicalReaction>
</comment>
<evidence type="ECO:0000256" key="9">
    <source>
        <dbReference type="ARBA" id="ARBA00047863"/>
    </source>
</evidence>
<dbReference type="InterPro" id="IPR006838">
    <property type="entry name" value="ADTRP_AIG1"/>
</dbReference>
<organism evidence="18 19">
    <name type="scientific">Loxostege sticticalis</name>
    <name type="common">Beet webworm moth</name>
    <dbReference type="NCBI Taxonomy" id="481309"/>
    <lineage>
        <taxon>Eukaryota</taxon>
        <taxon>Metazoa</taxon>
        <taxon>Ecdysozoa</taxon>
        <taxon>Arthropoda</taxon>
        <taxon>Hexapoda</taxon>
        <taxon>Insecta</taxon>
        <taxon>Pterygota</taxon>
        <taxon>Neoptera</taxon>
        <taxon>Endopterygota</taxon>
        <taxon>Lepidoptera</taxon>
        <taxon>Glossata</taxon>
        <taxon>Ditrysia</taxon>
        <taxon>Pyraloidea</taxon>
        <taxon>Crambidae</taxon>
        <taxon>Pyraustinae</taxon>
        <taxon>Loxostege</taxon>
    </lineage>
</organism>
<evidence type="ECO:0000313" key="19">
    <source>
        <dbReference type="Proteomes" id="UP001549920"/>
    </source>
</evidence>
<proteinExistence type="inferred from homology"/>
<reference evidence="18 19" key="1">
    <citation type="submission" date="2024-06" db="EMBL/GenBank/DDBJ databases">
        <title>A chromosome-level genome assembly of beet webworm, Loxostege sticticalis.</title>
        <authorList>
            <person name="Zhang Y."/>
        </authorList>
    </citation>
    <scope>NUCLEOTIDE SEQUENCE [LARGE SCALE GENOMIC DNA]</scope>
    <source>
        <strain evidence="18">AQ026</strain>
        <tissue evidence="18">Whole body</tissue>
    </source>
</reference>
<protein>
    <recommendedName>
        <fullName evidence="20">Androgen-dependent TFPI-regulating protein</fullName>
    </recommendedName>
</protein>
<feature type="transmembrane region" description="Helical" evidence="17">
    <location>
        <begin position="93"/>
        <end position="114"/>
    </location>
</feature>
<evidence type="ECO:0000256" key="8">
    <source>
        <dbReference type="ARBA" id="ARBA00047427"/>
    </source>
</evidence>
<feature type="transmembrane region" description="Helical" evidence="17">
    <location>
        <begin position="134"/>
        <end position="153"/>
    </location>
</feature>
<comment type="similarity">
    <text evidence="3">Belongs to the AIG1 family.</text>
</comment>
<evidence type="ECO:0000256" key="3">
    <source>
        <dbReference type="ARBA" id="ARBA00009300"/>
    </source>
</evidence>
<evidence type="ECO:0000256" key="4">
    <source>
        <dbReference type="ARBA" id="ARBA00022692"/>
    </source>
</evidence>
<comment type="catalytic activity">
    <reaction evidence="1">
        <text>9-(9Z-hexadecenoyloxy)-octadecanoate + H2O = (9Z)-hexadecenoate + 9-hydroxy-octadecanoate + H(+)</text>
        <dbReference type="Rhea" id="RHEA:52068"/>
        <dbReference type="ChEBI" id="CHEBI:15377"/>
        <dbReference type="ChEBI" id="CHEBI:15378"/>
        <dbReference type="ChEBI" id="CHEBI:32372"/>
        <dbReference type="ChEBI" id="CHEBI:136286"/>
        <dbReference type="ChEBI" id="CHEBI:136309"/>
    </reaction>
    <physiologicalReaction direction="left-to-right" evidence="1">
        <dbReference type="Rhea" id="RHEA:52069"/>
    </physiologicalReaction>
</comment>
<evidence type="ECO:0000256" key="12">
    <source>
        <dbReference type="ARBA" id="ARBA00048800"/>
    </source>
</evidence>
<evidence type="ECO:0000256" key="7">
    <source>
        <dbReference type="ARBA" id="ARBA00047368"/>
    </source>
</evidence>
<dbReference type="Proteomes" id="UP001549920">
    <property type="component" value="Unassembled WGS sequence"/>
</dbReference>